<dbReference type="RefSeq" id="WP_085097370.1">
    <property type="nucleotide sequence ID" value="NZ_AP022603.1"/>
</dbReference>
<dbReference type="InterPro" id="IPR023213">
    <property type="entry name" value="CAT-like_dom_sf"/>
</dbReference>
<dbReference type="GO" id="GO:0005829">
    <property type="term" value="C:cytosol"/>
    <property type="evidence" value="ECO:0007669"/>
    <property type="project" value="TreeGrafter"/>
</dbReference>
<keyword evidence="4" id="KW-1185">Reference proteome</keyword>
<dbReference type="EMBL" id="LQOJ01000044">
    <property type="protein sequence ID" value="ORV01630.1"/>
    <property type="molecule type" value="Genomic_DNA"/>
</dbReference>
<organism evidence="3 4">
    <name type="scientific">Mycolicibacterium fallax</name>
    <name type="common">Mycobacterium fallax</name>
    <dbReference type="NCBI Taxonomy" id="1793"/>
    <lineage>
        <taxon>Bacteria</taxon>
        <taxon>Bacillati</taxon>
        <taxon>Actinomycetota</taxon>
        <taxon>Actinomycetes</taxon>
        <taxon>Mycobacteriales</taxon>
        <taxon>Mycobacteriaceae</taxon>
        <taxon>Mycolicibacterium</taxon>
    </lineage>
</organism>
<dbReference type="InterPro" id="IPR001509">
    <property type="entry name" value="Epimerase_deHydtase"/>
</dbReference>
<dbReference type="Proteomes" id="UP000193484">
    <property type="component" value="Unassembled WGS sequence"/>
</dbReference>
<dbReference type="GO" id="GO:0043041">
    <property type="term" value="P:amino acid activation for nonribosomal peptide biosynthetic process"/>
    <property type="evidence" value="ECO:0007669"/>
    <property type="project" value="TreeGrafter"/>
</dbReference>
<dbReference type="InterPro" id="IPR000873">
    <property type="entry name" value="AMP-dep_synth/lig_dom"/>
</dbReference>
<evidence type="ECO:0000256" key="2">
    <source>
        <dbReference type="ARBA" id="ARBA00022553"/>
    </source>
</evidence>
<protein>
    <submittedName>
        <fullName evidence="3">Peptide synthase</fullName>
    </submittedName>
</protein>
<keyword evidence="1" id="KW-0596">Phosphopantetheine</keyword>
<sequence>MTPVRLPLSRSQRNIYNGVAQDNDPALYLIGRRYRFHPVDLPVLLSALEATIRASPVQLCVLAEDPGADYPVLVPTLAAQDLVRVCADDAADTAGQLADSWAGGLLGVPLARYVVRTDDAGAVAGLDAYCHHLLLDGGGTAIFEDRLGRRLAGDTESICVEDGLHALARAHRHEAARIDESLERLSTVTAAELTAEATGHRPGSPNVPGHAVRGVPAGSITICGADFDALQDVCTEHRVPLNVLVAAAAVAVDAGAAGSTDALLVHTIDPRFGEPDLDVASCLVNSVAQPVRFAPFASAGDLVRSMDRGYVRALRRRWLREERYRRMYLAINRTTGVAALTLNFLPQPCAPALQPFLTDPPTTTDIGPIEGNTVAAVADQAQRRLQISIWARADTPPDAVTAGMAARIGAALNSFAAHWDRPVAAAVGAWQVITADGTLAPGTDAIPERRGAPAWFTPAPAGLDRRPQLRSWLAWLEANDVAAGEVLVITDDGTDRTVDLLLAGHLAGCPYSPCDSAQQAEARAQRIAEAGFAVRIVDPATVSLPAEIDAGTGARIDTRLAAVAADPGLRARTAYLMPTSGTTGEPKLVEISHGSLAAFCAGIADAYRWAPPDTVLQCAPLTSDISVEEIFGAVCAGATLIRSTATRTGDLAALARDVAGSGATVLDLPTALWQLLGADPDALDAVGNSRLRQVIIGGEPVRSGAVDRWSESPATRAISLISSYGPTETTVIVSRLTLARAGVAIEPAARPRVGRPLLAGTVFVAFGEIVVVGDLVAAGYLGGPAESFGSVLLADGIARPAFATGDRVAVSNGHPVFAGRRDALVKIGGRRIDTAALTRRIGADTAIVDLAVEATDGALGVWFCTHRTRAGHDDPAAAGGIRAVLAAAGVPSYFVTGVPGIARKAGGKVDRAALPQPAEPSEHPDRGDRADALAALWSAALGRPIGTESSLLAEGVGSLDLIKILPPTRRILGWSLSIFDLISADTAANLAAAVPPESTALDPVTVAEIDADMRAAKLVRAPQPLPGAPVAGHTDTIVVLGASGILGRGFAEAVLAARRAGTPLPEVVLAMRSALPDEQPWAALARCPGVRLERLRAGFGPDEIDALLRETGAATLINCIGSANMLVPYAQLRPANLDIVPVTVQACLRRSVRLVHLSTSVVVNDVGAAHVVDPRWAPYPYAAVKALAEIVVAGSPEALDFTMVRLPRILGEPDQLTESTDILVSMVDACAALGARPALAVSEEVTTGHAAAQAILGRLPGAGGAGRLGRGITALRGTVVDYPMFLADFAPREVDAAVWKQQLDDSNWARAHPGRWSIIDAWLSLGARLDGRSYGEFLAGLPSVGLDVGAATHIDAPAENLRELCGAVPRLIARVPVG</sequence>
<dbReference type="GO" id="GO:0044550">
    <property type="term" value="P:secondary metabolite biosynthetic process"/>
    <property type="evidence" value="ECO:0007669"/>
    <property type="project" value="TreeGrafter"/>
</dbReference>
<evidence type="ECO:0000256" key="1">
    <source>
        <dbReference type="ARBA" id="ARBA00022450"/>
    </source>
</evidence>
<dbReference type="GO" id="GO:0031177">
    <property type="term" value="F:phosphopantetheine binding"/>
    <property type="evidence" value="ECO:0007669"/>
    <property type="project" value="TreeGrafter"/>
</dbReference>
<dbReference type="Gene3D" id="3.30.559.30">
    <property type="entry name" value="Nonribosomal peptide synthetase, condensation domain"/>
    <property type="match status" value="1"/>
</dbReference>
<proteinExistence type="predicted"/>
<dbReference type="SUPFAM" id="SSF51735">
    <property type="entry name" value="NAD(P)-binding Rossmann-fold domains"/>
    <property type="match status" value="1"/>
</dbReference>
<comment type="caution">
    <text evidence="3">The sequence shown here is derived from an EMBL/GenBank/DDBJ whole genome shotgun (WGS) entry which is preliminary data.</text>
</comment>
<dbReference type="InterPro" id="IPR020845">
    <property type="entry name" value="AMP-binding_CS"/>
</dbReference>
<dbReference type="PROSITE" id="PS00455">
    <property type="entry name" value="AMP_BINDING"/>
    <property type="match status" value="1"/>
</dbReference>
<dbReference type="SUPFAM" id="SSF56801">
    <property type="entry name" value="Acetyl-CoA synthetase-like"/>
    <property type="match status" value="1"/>
</dbReference>
<dbReference type="Pfam" id="PF00501">
    <property type="entry name" value="AMP-binding"/>
    <property type="match status" value="1"/>
</dbReference>
<dbReference type="OrthoDB" id="2472181at2"/>
<dbReference type="STRING" id="1793.AWC04_13720"/>
<dbReference type="InterPro" id="IPR045851">
    <property type="entry name" value="AMP-bd_C_sf"/>
</dbReference>
<name>A0A1X1R970_MYCFA</name>
<dbReference type="Gene3D" id="1.10.1200.10">
    <property type="entry name" value="ACP-like"/>
    <property type="match status" value="1"/>
</dbReference>
<dbReference type="PANTHER" id="PTHR45527:SF1">
    <property type="entry name" value="FATTY ACID SYNTHASE"/>
    <property type="match status" value="1"/>
</dbReference>
<dbReference type="Gene3D" id="3.40.50.720">
    <property type="entry name" value="NAD(P)-binding Rossmann-like Domain"/>
    <property type="match status" value="1"/>
</dbReference>
<dbReference type="Gene3D" id="3.30.300.30">
    <property type="match status" value="1"/>
</dbReference>
<dbReference type="InterPro" id="IPR042099">
    <property type="entry name" value="ANL_N_sf"/>
</dbReference>
<dbReference type="InterPro" id="IPR036736">
    <property type="entry name" value="ACP-like_sf"/>
</dbReference>
<keyword evidence="2" id="KW-0597">Phosphoprotein</keyword>
<dbReference type="SUPFAM" id="SSF52777">
    <property type="entry name" value="CoA-dependent acyltransferases"/>
    <property type="match status" value="2"/>
</dbReference>
<dbReference type="Gene3D" id="3.30.559.10">
    <property type="entry name" value="Chloramphenicol acetyltransferase-like domain"/>
    <property type="match status" value="1"/>
</dbReference>
<dbReference type="PANTHER" id="PTHR45527">
    <property type="entry name" value="NONRIBOSOMAL PEPTIDE SYNTHETASE"/>
    <property type="match status" value="1"/>
</dbReference>
<evidence type="ECO:0000313" key="3">
    <source>
        <dbReference type="EMBL" id="ORV01630.1"/>
    </source>
</evidence>
<gene>
    <name evidence="3" type="ORF">AWC04_13720</name>
</gene>
<accession>A0A1X1R970</accession>
<evidence type="ECO:0000313" key="4">
    <source>
        <dbReference type="Proteomes" id="UP000193484"/>
    </source>
</evidence>
<dbReference type="InterPro" id="IPR036291">
    <property type="entry name" value="NAD(P)-bd_dom_sf"/>
</dbReference>
<dbReference type="SUPFAM" id="SSF47336">
    <property type="entry name" value="ACP-like"/>
    <property type="match status" value="1"/>
</dbReference>
<dbReference type="Pfam" id="PF01370">
    <property type="entry name" value="Epimerase"/>
    <property type="match status" value="1"/>
</dbReference>
<dbReference type="Gene3D" id="3.40.50.12780">
    <property type="entry name" value="N-terminal domain of ligase-like"/>
    <property type="match status" value="1"/>
</dbReference>
<reference evidence="3 4" key="1">
    <citation type="submission" date="2016-01" db="EMBL/GenBank/DDBJ databases">
        <title>The new phylogeny of the genus Mycobacterium.</title>
        <authorList>
            <person name="Tarcisio F."/>
            <person name="Conor M."/>
            <person name="Antonella G."/>
            <person name="Elisabetta G."/>
            <person name="Giulia F.S."/>
            <person name="Sara T."/>
            <person name="Anna F."/>
            <person name="Clotilde B."/>
            <person name="Roberto B."/>
            <person name="Veronica D.S."/>
            <person name="Fabio R."/>
            <person name="Monica P."/>
            <person name="Olivier J."/>
            <person name="Enrico T."/>
            <person name="Nicola S."/>
        </authorList>
    </citation>
    <scope>NUCLEOTIDE SEQUENCE [LARGE SCALE GENOMIC DNA]</scope>
    <source>
        <strain evidence="3 4">DSM 44179</strain>
    </source>
</reference>